<evidence type="ECO:0000256" key="4">
    <source>
        <dbReference type="ARBA" id="ARBA00022692"/>
    </source>
</evidence>
<keyword evidence="8 11" id="KW-0472">Membrane</keyword>
<evidence type="ECO:0000256" key="8">
    <source>
        <dbReference type="ARBA" id="ARBA00023136"/>
    </source>
</evidence>
<dbReference type="InterPro" id="IPR001611">
    <property type="entry name" value="Leu-rich_rpt"/>
</dbReference>
<dbReference type="GO" id="GO:0005886">
    <property type="term" value="C:plasma membrane"/>
    <property type="evidence" value="ECO:0007669"/>
    <property type="project" value="TreeGrafter"/>
</dbReference>
<dbReference type="Gene3D" id="3.80.10.10">
    <property type="entry name" value="Ribonuclease Inhibitor"/>
    <property type="match status" value="5"/>
</dbReference>
<evidence type="ECO:0000313" key="17">
    <source>
        <dbReference type="RefSeq" id="XP_013406437.1"/>
    </source>
</evidence>
<dbReference type="PROSITE" id="PS50104">
    <property type="entry name" value="TIR"/>
    <property type="match status" value="1"/>
</dbReference>
<dbReference type="AlphaFoldDB" id="A0A1S3J7Q9"/>
<dbReference type="FunFam" id="3.40.50.10140:FF:000021">
    <property type="entry name" value="Toll receptor 13"/>
    <property type="match status" value="1"/>
</dbReference>
<dbReference type="RefSeq" id="XP_013406437.1">
    <property type="nucleotide sequence ID" value="XM_013550983.1"/>
</dbReference>
<proteinExistence type="inferred from homology"/>
<evidence type="ECO:0000256" key="6">
    <source>
        <dbReference type="ARBA" id="ARBA00022737"/>
    </source>
</evidence>
<evidence type="ECO:0000256" key="1">
    <source>
        <dbReference type="ARBA" id="ARBA00004167"/>
    </source>
</evidence>
<dbReference type="KEGG" id="lak:106170921"/>
<keyword evidence="5 12" id="KW-0732">Signal</keyword>
<evidence type="ECO:0000256" key="5">
    <source>
        <dbReference type="ARBA" id="ARBA00022729"/>
    </source>
</evidence>
<keyword evidence="3" id="KW-0433">Leucine-rich repeat</keyword>
<feature type="chain" id="PRO_5014545895" evidence="12">
    <location>
        <begin position="26"/>
        <end position="1199"/>
    </location>
</feature>
<gene>
    <name evidence="15 16 17" type="primary">LOC106170921</name>
</gene>
<dbReference type="InterPro" id="IPR035897">
    <property type="entry name" value="Toll_tir_struct_dom_sf"/>
</dbReference>
<dbReference type="Gene3D" id="3.40.50.10140">
    <property type="entry name" value="Toll/interleukin-1 receptor homology (TIR) domain"/>
    <property type="match status" value="1"/>
</dbReference>
<accession>A0A1S3J7Q9</accession>
<comment type="similarity">
    <text evidence="2">Belongs to the Toll-like receptor family.</text>
</comment>
<dbReference type="Proteomes" id="UP000085678">
    <property type="component" value="Unplaced"/>
</dbReference>
<dbReference type="InterPro" id="IPR003591">
    <property type="entry name" value="Leu-rich_rpt_typical-subtyp"/>
</dbReference>
<sequence length="1199" mass="137293">MDILSTRTLMKALMALIVLYSSTMGQPPRIQYYCPTNCRCATLPGRGDAVQLVCRYRSLTNSSLVPIQTNHTVWLSVLCTASFFSRPRSEPQDNQFSHLNYLEELSIIACRLEDIPSRWFAGLTSLKRLSIGNVLQARDSASPLPFGVFDAVPNLEQLEVIGDNRWFHTGMFCNLHRLKYLKLGPNSLLDVWDAGFNCSSDETCSLCSSNVEEVNLGYNFLSQLPSGLGIAFPNLVTLNFSHNFMQNISDKGLENLQKLQTLDLSHNVLENLGQKQFAEMENLQYLNLSFNALTFVADTAFENCTLLKVVLLQGNRLTDVGSALGDLSSLLHLDISNNSLSTITNETFQHNVRLHTLNLDLNKLTTIPPGAFGNLNLLMNLGLSKNSLSTLGGQSLKGLFRLQELNLAENLIDKTHPSAFQDCQSVTALNFSNNFLTSIPSTLRHLSVLTILDMAKNSIREIKFDDLLGLNYLQGIKLKDNFIPEIPREFFYSARNLRVINMANNRISKIEMGAFDPLENLTYIKLENNEIKNIDFIFNRLSKLSVLNLENNRIQWLERDTFPLYLQQVHLRLNRISYIAPYTFSDLILLFNVDLRVNSIRVLEREALYVSPLTRQIPGFAHVPEIQLGGNILNCTCDMKWLDIMYRYYQSNPKFPKIPDMNDVYCRNAFPGEKGLKRYVELRGEDVVCQYQTYCSSIFCHCCEFTACDCRHVCPENCTCYQTHDTNINDVRCDNKGYTSVPHLGMMLTNLTLANNGITELKPMGFIGKRHLSSIDLANNSLVSIANQSFTGLFQLRTLNLSFNLLEDLKEYSFSGMTMLENLYLDHNLLTSIDPSTFASLSRLKILTLHSNRLEYLLLPDVFDVTSLVHLTLSHNRWPCDCDVIYDFKHWVVSYKAIIFDVGNINCTFKRINGSEYEIMKVNNTQYPVQRVVGKRAKYKGGVDDVMVVQNKVLYFDEDFYCNNITRNNSGSVRYIHKKEINTTHVAALVSVSILFFLTVIVTSLLLYYRTEIKVWIFVKFGCRPFYKPPDDDEKIFDAFISYSSKDEHLIVHELAPRLENGHPSYKLCLHYRDFPVGASIAETIIDAVEASKRTILVLSQNFLDSEWCLYEFQTAHHQALQDRTNRVIVILLEDIPLKNMDNELRAYMKTKTYLRWDDPWFWDKMAYALPDVHKDRVNNEIELPEKFLFNGYRGQSRV</sequence>
<evidence type="ECO:0000256" key="11">
    <source>
        <dbReference type="SAM" id="Phobius"/>
    </source>
</evidence>
<comment type="subcellular location">
    <subcellularLocation>
        <location evidence="1">Membrane</location>
        <topology evidence="1">Single-pass membrane protein</topology>
    </subcellularLocation>
</comment>
<protein>
    <submittedName>
        <fullName evidence="15 16">Toll-like receptor Tollo</fullName>
    </submittedName>
</protein>
<dbReference type="SUPFAM" id="SSF52200">
    <property type="entry name" value="Toll/Interleukin receptor TIR domain"/>
    <property type="match status" value="1"/>
</dbReference>
<dbReference type="Pfam" id="PF00560">
    <property type="entry name" value="LRR_1"/>
    <property type="match status" value="1"/>
</dbReference>
<dbReference type="PRINTS" id="PR01537">
    <property type="entry name" value="INTRLKN1R1F"/>
</dbReference>
<feature type="signal peptide" evidence="12">
    <location>
        <begin position="1"/>
        <end position="25"/>
    </location>
</feature>
<dbReference type="STRING" id="7574.A0A1S3J7Q9"/>
<dbReference type="SMART" id="SM00255">
    <property type="entry name" value="TIR"/>
    <property type="match status" value="1"/>
</dbReference>
<keyword evidence="7 11" id="KW-1133">Transmembrane helix</keyword>
<evidence type="ECO:0000256" key="12">
    <source>
        <dbReference type="SAM" id="SignalP"/>
    </source>
</evidence>
<evidence type="ECO:0000256" key="2">
    <source>
        <dbReference type="ARBA" id="ARBA00009634"/>
    </source>
</evidence>
<evidence type="ECO:0000256" key="7">
    <source>
        <dbReference type="ARBA" id="ARBA00022989"/>
    </source>
</evidence>
<dbReference type="SMART" id="SM00369">
    <property type="entry name" value="LRR_TYP"/>
    <property type="match status" value="20"/>
</dbReference>
<dbReference type="PROSITE" id="PS51450">
    <property type="entry name" value="LRR"/>
    <property type="match status" value="5"/>
</dbReference>
<dbReference type="OrthoDB" id="2015831at2759"/>
<dbReference type="GO" id="GO:0007165">
    <property type="term" value="P:signal transduction"/>
    <property type="evidence" value="ECO:0007669"/>
    <property type="project" value="InterPro"/>
</dbReference>
<dbReference type="PANTHER" id="PTHR24365:SF541">
    <property type="entry name" value="PROTEIN TOLL-RELATED"/>
    <property type="match status" value="1"/>
</dbReference>
<dbReference type="SUPFAM" id="SSF52058">
    <property type="entry name" value="L domain-like"/>
    <property type="match status" value="4"/>
</dbReference>
<organism evidence="15">
    <name type="scientific">Lingula anatina</name>
    <name type="common">Brachiopod</name>
    <name type="synonym">Lingula unguis</name>
    <dbReference type="NCBI Taxonomy" id="7574"/>
    <lineage>
        <taxon>Eukaryota</taxon>
        <taxon>Metazoa</taxon>
        <taxon>Spiralia</taxon>
        <taxon>Lophotrochozoa</taxon>
        <taxon>Brachiopoda</taxon>
        <taxon>Linguliformea</taxon>
        <taxon>Lingulata</taxon>
        <taxon>Lingulida</taxon>
        <taxon>Linguloidea</taxon>
        <taxon>Lingulidae</taxon>
        <taxon>Lingula</taxon>
    </lineage>
</organism>
<dbReference type="RefSeq" id="XP_013406436.1">
    <property type="nucleotide sequence ID" value="XM_013550982.1"/>
</dbReference>
<evidence type="ECO:0000313" key="16">
    <source>
        <dbReference type="RefSeq" id="XP_013406436.1"/>
    </source>
</evidence>
<dbReference type="InterPro" id="IPR000157">
    <property type="entry name" value="TIR_dom"/>
</dbReference>
<name>A0A1S3J7Q9_LINAN</name>
<keyword evidence="10" id="KW-0325">Glycoprotein</keyword>
<evidence type="ECO:0000313" key="14">
    <source>
        <dbReference type="Proteomes" id="UP000085678"/>
    </source>
</evidence>
<feature type="domain" description="TIR" evidence="13">
    <location>
        <begin position="1035"/>
        <end position="1170"/>
    </location>
</feature>
<dbReference type="Pfam" id="PF13855">
    <property type="entry name" value="LRR_8"/>
    <property type="match status" value="4"/>
</dbReference>
<keyword evidence="14" id="KW-1185">Reference proteome</keyword>
<keyword evidence="6" id="KW-0677">Repeat</keyword>
<evidence type="ECO:0000259" key="13">
    <source>
        <dbReference type="PROSITE" id="PS50104"/>
    </source>
</evidence>
<dbReference type="InterPro" id="IPR026906">
    <property type="entry name" value="LRR_5"/>
</dbReference>
<reference evidence="15" key="1">
    <citation type="submission" date="2023-09" db="UniProtKB">
        <authorList>
            <consortium name="RefSeq"/>
        </authorList>
    </citation>
    <scope>IDENTIFICATION</scope>
    <source>
        <tissue evidence="15 16">Gonads</tissue>
    </source>
</reference>
<dbReference type="RefSeq" id="XP_013406435.1">
    <property type="nucleotide sequence ID" value="XM_013550981.2"/>
</dbReference>
<dbReference type="GeneID" id="106170921"/>
<dbReference type="PANTHER" id="PTHR24365">
    <property type="entry name" value="TOLL-LIKE RECEPTOR"/>
    <property type="match status" value="1"/>
</dbReference>
<dbReference type="GO" id="GO:0038023">
    <property type="term" value="F:signaling receptor activity"/>
    <property type="evidence" value="ECO:0007669"/>
    <property type="project" value="TreeGrafter"/>
</dbReference>
<dbReference type="InterPro" id="IPR032675">
    <property type="entry name" value="LRR_dom_sf"/>
</dbReference>
<dbReference type="FunFam" id="3.80.10.10:FF:001164">
    <property type="entry name" value="GH01279p"/>
    <property type="match status" value="1"/>
</dbReference>
<dbReference type="Pfam" id="PF13306">
    <property type="entry name" value="LRR_5"/>
    <property type="match status" value="1"/>
</dbReference>
<evidence type="ECO:0000256" key="9">
    <source>
        <dbReference type="ARBA" id="ARBA00023170"/>
    </source>
</evidence>
<dbReference type="Pfam" id="PF01582">
    <property type="entry name" value="TIR"/>
    <property type="match status" value="1"/>
</dbReference>
<evidence type="ECO:0000256" key="10">
    <source>
        <dbReference type="ARBA" id="ARBA00023180"/>
    </source>
</evidence>
<evidence type="ECO:0000313" key="15">
    <source>
        <dbReference type="RefSeq" id="XP_013406435.1"/>
    </source>
</evidence>
<keyword evidence="9 15" id="KW-0675">Receptor</keyword>
<feature type="transmembrane region" description="Helical" evidence="11">
    <location>
        <begin position="986"/>
        <end position="1009"/>
    </location>
</feature>
<keyword evidence="4 11" id="KW-0812">Transmembrane</keyword>
<evidence type="ECO:0000256" key="3">
    <source>
        <dbReference type="ARBA" id="ARBA00022614"/>
    </source>
</evidence>